<evidence type="ECO:0000313" key="3">
    <source>
        <dbReference type="Proteomes" id="UP000821853"/>
    </source>
</evidence>
<dbReference type="Proteomes" id="UP000821853">
    <property type="component" value="Unassembled WGS sequence"/>
</dbReference>
<evidence type="ECO:0000313" key="2">
    <source>
        <dbReference type="EMBL" id="KAH9365849.1"/>
    </source>
</evidence>
<feature type="domain" description="MATH" evidence="1">
    <location>
        <begin position="27"/>
        <end position="171"/>
    </location>
</feature>
<proteinExistence type="predicted"/>
<dbReference type="InterPro" id="IPR002083">
    <property type="entry name" value="MATH/TRAF_dom"/>
</dbReference>
<protein>
    <recommendedName>
        <fullName evidence="1">MATH domain-containing protein</fullName>
    </recommendedName>
</protein>
<organism evidence="2 3">
    <name type="scientific">Haemaphysalis longicornis</name>
    <name type="common">Bush tick</name>
    <dbReference type="NCBI Taxonomy" id="44386"/>
    <lineage>
        <taxon>Eukaryota</taxon>
        <taxon>Metazoa</taxon>
        <taxon>Ecdysozoa</taxon>
        <taxon>Arthropoda</taxon>
        <taxon>Chelicerata</taxon>
        <taxon>Arachnida</taxon>
        <taxon>Acari</taxon>
        <taxon>Parasitiformes</taxon>
        <taxon>Ixodida</taxon>
        <taxon>Ixodoidea</taxon>
        <taxon>Ixodidae</taxon>
        <taxon>Haemaphysalinae</taxon>
        <taxon>Haemaphysalis</taxon>
    </lineage>
</organism>
<keyword evidence="3" id="KW-1185">Reference proteome</keyword>
<dbReference type="VEuPathDB" id="VectorBase:HLOH_043945"/>
<reference evidence="2 3" key="1">
    <citation type="journal article" date="2020" name="Cell">
        <title>Large-Scale Comparative Analyses of Tick Genomes Elucidate Their Genetic Diversity and Vector Capacities.</title>
        <authorList>
            <consortium name="Tick Genome and Microbiome Consortium (TIGMIC)"/>
            <person name="Jia N."/>
            <person name="Wang J."/>
            <person name="Shi W."/>
            <person name="Du L."/>
            <person name="Sun Y."/>
            <person name="Zhan W."/>
            <person name="Jiang J.F."/>
            <person name="Wang Q."/>
            <person name="Zhang B."/>
            <person name="Ji P."/>
            <person name="Bell-Sakyi L."/>
            <person name="Cui X.M."/>
            <person name="Yuan T.T."/>
            <person name="Jiang B.G."/>
            <person name="Yang W.F."/>
            <person name="Lam T.T."/>
            <person name="Chang Q.C."/>
            <person name="Ding S.J."/>
            <person name="Wang X.J."/>
            <person name="Zhu J.G."/>
            <person name="Ruan X.D."/>
            <person name="Zhao L."/>
            <person name="Wei J.T."/>
            <person name="Ye R.Z."/>
            <person name="Que T.C."/>
            <person name="Du C.H."/>
            <person name="Zhou Y.H."/>
            <person name="Cheng J.X."/>
            <person name="Dai P.F."/>
            <person name="Guo W.B."/>
            <person name="Han X.H."/>
            <person name="Huang E.J."/>
            <person name="Li L.F."/>
            <person name="Wei W."/>
            <person name="Gao Y.C."/>
            <person name="Liu J.Z."/>
            <person name="Shao H.Z."/>
            <person name="Wang X."/>
            <person name="Wang C.C."/>
            <person name="Yang T.C."/>
            <person name="Huo Q.B."/>
            <person name="Li W."/>
            <person name="Chen H.Y."/>
            <person name="Chen S.E."/>
            <person name="Zhou L.G."/>
            <person name="Ni X.B."/>
            <person name="Tian J.H."/>
            <person name="Sheng Y."/>
            <person name="Liu T."/>
            <person name="Pan Y.S."/>
            <person name="Xia L.Y."/>
            <person name="Li J."/>
            <person name="Zhao F."/>
            <person name="Cao W.C."/>
        </authorList>
    </citation>
    <scope>NUCLEOTIDE SEQUENCE [LARGE SCALE GENOMIC DNA]</scope>
    <source>
        <strain evidence="2">HaeL-2018</strain>
    </source>
</reference>
<dbReference type="InterPro" id="IPR008974">
    <property type="entry name" value="TRAF-like"/>
</dbReference>
<sequence>MKALFSEKCEALMTAITTVLGSVPSYTKTHQQVIEGYAALKELALKTGFSRSMSDKVYLQRYLMSWGVIFKKEGDGVYIALLIQLHEGKEDELLDWPFTKEMNLSLIHPKTRQERHVGQKTSTAEDYKRHYCRPIGGSNIAVYFGPPRFQSSDIERDGYVEEDQLLLRLEVL</sequence>
<dbReference type="InterPro" id="IPR049342">
    <property type="entry name" value="TRAF1-6_MATH_dom"/>
</dbReference>
<evidence type="ECO:0000259" key="1">
    <source>
        <dbReference type="PROSITE" id="PS50144"/>
    </source>
</evidence>
<dbReference type="OrthoDB" id="6481720at2759"/>
<dbReference type="SUPFAM" id="SSF49599">
    <property type="entry name" value="TRAF domain-like"/>
    <property type="match status" value="1"/>
</dbReference>
<dbReference type="Gene3D" id="2.60.210.10">
    <property type="entry name" value="Apoptosis, Tumor Necrosis Factor Receptor Associated Protein 2, Chain A"/>
    <property type="match status" value="1"/>
</dbReference>
<dbReference type="AlphaFoldDB" id="A0A9J6FU97"/>
<comment type="caution">
    <text evidence="2">The sequence shown here is derived from an EMBL/GenBank/DDBJ whole genome shotgun (WGS) entry which is preliminary data.</text>
</comment>
<accession>A0A9J6FU97</accession>
<name>A0A9J6FU97_HAELO</name>
<dbReference type="EMBL" id="JABSTR010000003">
    <property type="protein sequence ID" value="KAH9365849.1"/>
    <property type="molecule type" value="Genomic_DNA"/>
</dbReference>
<dbReference type="PROSITE" id="PS50144">
    <property type="entry name" value="MATH"/>
    <property type="match status" value="1"/>
</dbReference>
<dbReference type="Pfam" id="PF21355">
    <property type="entry name" value="TRAF-mep_MATH"/>
    <property type="match status" value="1"/>
</dbReference>
<gene>
    <name evidence="2" type="ORF">HPB48_021257</name>
</gene>